<protein>
    <submittedName>
        <fullName evidence="1">GNAT family N-acetyltransferase</fullName>
    </submittedName>
</protein>
<dbReference type="GO" id="GO:0016740">
    <property type="term" value="F:transferase activity"/>
    <property type="evidence" value="ECO:0007669"/>
    <property type="project" value="UniProtKB-KW"/>
</dbReference>
<keyword evidence="2" id="KW-1185">Reference proteome</keyword>
<dbReference type="Gene3D" id="3.40.630.30">
    <property type="match status" value="1"/>
</dbReference>
<dbReference type="PANTHER" id="PTHR47017">
    <property type="entry name" value="ACYL-COA"/>
    <property type="match status" value="1"/>
</dbReference>
<dbReference type="OrthoDB" id="9776898at2"/>
<dbReference type="Pfam" id="PF04339">
    <property type="entry name" value="FemAB_like"/>
    <property type="match status" value="1"/>
</dbReference>
<keyword evidence="1" id="KW-0808">Transferase</keyword>
<dbReference type="InterPro" id="IPR007434">
    <property type="entry name" value="FemAB-like"/>
</dbReference>
<evidence type="ECO:0000313" key="1">
    <source>
        <dbReference type="EMBL" id="RUM99393.1"/>
    </source>
</evidence>
<dbReference type="InterPro" id="IPR016181">
    <property type="entry name" value="Acyl_CoA_acyltransferase"/>
</dbReference>
<dbReference type="RefSeq" id="WP_128625633.1">
    <property type="nucleotide sequence ID" value="NZ_RKST01000001.1"/>
</dbReference>
<reference evidence="1 2" key="1">
    <citation type="submission" date="2018-11" db="EMBL/GenBank/DDBJ databases">
        <title>Pseudaminobacter arsenicus sp. nov., an arsenic-resistant bacterium isolated from arsenic-rich aquifers.</title>
        <authorList>
            <person name="Mu Y."/>
        </authorList>
    </citation>
    <scope>NUCLEOTIDE SEQUENCE [LARGE SCALE GENOMIC DNA]</scope>
    <source>
        <strain evidence="1 2">CB3</strain>
    </source>
</reference>
<dbReference type="Proteomes" id="UP000281647">
    <property type="component" value="Unassembled WGS sequence"/>
</dbReference>
<gene>
    <name evidence="1" type="ORF">EET67_00285</name>
</gene>
<accession>A0A432VBB4</accession>
<name>A0A432VBB4_9HYPH</name>
<dbReference type="PANTHER" id="PTHR47017:SF1">
    <property type="entry name" value="ACYL-COA"/>
    <property type="match status" value="1"/>
</dbReference>
<organism evidence="1 2">
    <name type="scientific">Borborobacter arsenicus</name>
    <dbReference type="NCBI Taxonomy" id="1851146"/>
    <lineage>
        <taxon>Bacteria</taxon>
        <taxon>Pseudomonadati</taxon>
        <taxon>Pseudomonadota</taxon>
        <taxon>Alphaproteobacteria</taxon>
        <taxon>Hyphomicrobiales</taxon>
        <taxon>Phyllobacteriaceae</taxon>
        <taxon>Borborobacter</taxon>
    </lineage>
</organism>
<proteinExistence type="predicted"/>
<evidence type="ECO:0000313" key="2">
    <source>
        <dbReference type="Proteomes" id="UP000281647"/>
    </source>
</evidence>
<dbReference type="AlphaFoldDB" id="A0A432VBB4"/>
<comment type="caution">
    <text evidence="1">The sequence shown here is derived from an EMBL/GenBank/DDBJ whole genome shotgun (WGS) entry which is preliminary data.</text>
</comment>
<dbReference type="SUPFAM" id="SSF55729">
    <property type="entry name" value="Acyl-CoA N-acyltransferases (Nat)"/>
    <property type="match status" value="1"/>
</dbReference>
<dbReference type="EMBL" id="RKST01000001">
    <property type="protein sequence ID" value="RUM99393.1"/>
    <property type="molecule type" value="Genomic_DNA"/>
</dbReference>
<sequence length="406" mass="45135">MDSRSDGGGKQTDGEYAIRIVPTLGGFTKAEWSSFSGTSRDSSASPYNPFISFDFLSILEESGCAVRRTGWQAHHLRLDASDGTVLGAVPCYVKSHSQGEYVFDHGWADAFERAGGRYYPKLQVSVPFTPATGPRLLVNRSANEEAVKTALASGLKMATDQLGVSSAHVTFAEHADMSALQQAGFLHRTDQQFHFFNEGYSTYDDFLATLASRKRKALKKERREALAAGISIDWLTGSDLTERVWDDFFAFYMDTGSRKWGRPYLDRTFFSLIGERMAGDILLVMARRGGRYIAGAINFIGSQTLFGRNWGCIEDHPFLHFEVCYHQAIDFAIHKGLKVVEAGAQGEHKLARGYRPVTTHSAHYIAHPGLRNAVADYLARERSEVAQIGEYLDERTPFRKGSGLNE</sequence>